<dbReference type="AlphaFoldDB" id="D4DUV5"/>
<evidence type="ECO:0000313" key="1">
    <source>
        <dbReference type="EMBL" id="EFE48341.1"/>
    </source>
</evidence>
<evidence type="ECO:0000313" key="2">
    <source>
        <dbReference type="Proteomes" id="UP000005536"/>
    </source>
</evidence>
<proteinExistence type="predicted"/>
<protein>
    <submittedName>
        <fullName evidence="1">Uncharacterized protein</fullName>
    </submittedName>
</protein>
<accession>D4DUV5</accession>
<gene>
    <name evidence="1" type="ORF">NEIELOOT_02868</name>
</gene>
<dbReference type="EMBL" id="ADBF01000255">
    <property type="protein sequence ID" value="EFE48341.1"/>
    <property type="molecule type" value="Genomic_DNA"/>
</dbReference>
<sequence length="57" mass="6867">MLWIFFQTASISVDKTRLRIFFGSGCPHQAELSERLGKFMEYLLPISYFYRMMTRHD</sequence>
<organism evidence="1 2">
    <name type="scientific">Neisseria elongata subsp. glycolytica ATCC 29315</name>
    <dbReference type="NCBI Taxonomy" id="546263"/>
    <lineage>
        <taxon>Bacteria</taxon>
        <taxon>Pseudomonadati</taxon>
        <taxon>Pseudomonadota</taxon>
        <taxon>Betaproteobacteria</taxon>
        <taxon>Neisseriales</taxon>
        <taxon>Neisseriaceae</taxon>
        <taxon>Neisseria</taxon>
    </lineage>
</organism>
<dbReference type="Proteomes" id="UP000005536">
    <property type="component" value="Unassembled WGS sequence"/>
</dbReference>
<name>D4DUV5_NEIEG</name>
<comment type="caution">
    <text evidence="1">The sequence shown here is derived from an EMBL/GenBank/DDBJ whole genome shotgun (WGS) entry which is preliminary data.</text>
</comment>
<reference evidence="1 2" key="1">
    <citation type="submission" date="2010-02" db="EMBL/GenBank/DDBJ databases">
        <authorList>
            <person name="Weinstock G."/>
            <person name="Sodergren E."/>
            <person name="Clifton S."/>
            <person name="Fulton L."/>
            <person name="Fulton B."/>
            <person name="Courtney L."/>
            <person name="Fronick C."/>
            <person name="Harrison M."/>
            <person name="Strong C."/>
            <person name="Farmer C."/>
            <person name="Delahaunty K."/>
            <person name="Markovic C."/>
            <person name="Hall O."/>
            <person name="Minx P."/>
            <person name="Tomlinson C."/>
            <person name="Mitreva M."/>
            <person name="Nelson J."/>
            <person name="Hou S."/>
            <person name="Wollam A."/>
            <person name="Pepin K.H."/>
            <person name="Johnson M."/>
            <person name="Bhonagiri V."/>
            <person name="Zhang X."/>
            <person name="Suruliraj S."/>
            <person name="Warren W."/>
            <person name="Chinwalla A."/>
            <person name="Mardis E.R."/>
            <person name="Wilson R.K."/>
        </authorList>
    </citation>
    <scope>NUCLEOTIDE SEQUENCE [LARGE SCALE GENOMIC DNA]</scope>
    <source>
        <strain evidence="1 2">ATCC 29315</strain>
    </source>
</reference>